<evidence type="ECO:0000256" key="5">
    <source>
        <dbReference type="SAM" id="Phobius"/>
    </source>
</evidence>
<dbReference type="Proteomes" id="UP001476950">
    <property type="component" value="Unassembled WGS sequence"/>
</dbReference>
<organism evidence="7 8">
    <name type="scientific">Stenomitos frigidus AS-A4</name>
    <dbReference type="NCBI Taxonomy" id="2933935"/>
    <lineage>
        <taxon>Bacteria</taxon>
        <taxon>Bacillati</taxon>
        <taxon>Cyanobacteriota</taxon>
        <taxon>Cyanophyceae</taxon>
        <taxon>Leptolyngbyales</taxon>
        <taxon>Leptolyngbyaceae</taxon>
        <taxon>Stenomitos</taxon>
    </lineage>
</organism>
<name>A0ABV0KPR1_9CYAN</name>
<proteinExistence type="predicted"/>
<comment type="subcellular location">
    <subcellularLocation>
        <location evidence="1">Membrane</location>
        <topology evidence="1">Single-pass membrane protein</topology>
    </subcellularLocation>
</comment>
<dbReference type="InterPro" id="IPR007452">
    <property type="entry name" value="TamB_C"/>
</dbReference>
<comment type="caution">
    <text evidence="7">The sequence shown here is derived from an EMBL/GenBank/DDBJ whole genome shotgun (WGS) entry which is preliminary data.</text>
</comment>
<evidence type="ECO:0000256" key="3">
    <source>
        <dbReference type="ARBA" id="ARBA00022989"/>
    </source>
</evidence>
<evidence type="ECO:0000313" key="7">
    <source>
        <dbReference type="EMBL" id="MEP1060254.1"/>
    </source>
</evidence>
<feature type="domain" description="Translocation and assembly module TamB C-terminal" evidence="6">
    <location>
        <begin position="1213"/>
        <end position="1612"/>
    </location>
</feature>
<accession>A0ABV0KPR1</accession>
<evidence type="ECO:0000256" key="2">
    <source>
        <dbReference type="ARBA" id="ARBA00022692"/>
    </source>
</evidence>
<dbReference type="PANTHER" id="PTHR34457">
    <property type="entry name" value="EMBRYO DEFECTIVE 2410"/>
    <property type="match status" value="1"/>
</dbReference>
<dbReference type="PANTHER" id="PTHR34457:SF3">
    <property type="entry name" value="PROTEIN TIC236, CHLOROPLASTIC"/>
    <property type="match status" value="1"/>
</dbReference>
<reference evidence="7 8" key="1">
    <citation type="submission" date="2022-04" db="EMBL/GenBank/DDBJ databases">
        <title>Positive selection, recombination, and allopatry shape intraspecific diversity of widespread and dominant cyanobacteria.</title>
        <authorList>
            <person name="Wei J."/>
            <person name="Shu W."/>
            <person name="Hu C."/>
        </authorList>
    </citation>
    <scope>NUCLEOTIDE SEQUENCE [LARGE SCALE GENOMIC DNA]</scope>
    <source>
        <strain evidence="7 8">AS-A4</strain>
    </source>
</reference>
<keyword evidence="2 5" id="KW-0812">Transmembrane</keyword>
<dbReference type="InterPro" id="IPR053022">
    <property type="entry name" value="Chloroplast_translocon_comp"/>
</dbReference>
<protein>
    <submittedName>
        <fullName evidence="7">Translocation/assembly module TamB domain-containing protein</fullName>
    </submittedName>
</protein>
<evidence type="ECO:0000256" key="1">
    <source>
        <dbReference type="ARBA" id="ARBA00004167"/>
    </source>
</evidence>
<feature type="transmembrane region" description="Helical" evidence="5">
    <location>
        <begin position="27"/>
        <end position="47"/>
    </location>
</feature>
<gene>
    <name evidence="7" type="ORF">NDI38_17600</name>
</gene>
<keyword evidence="4 5" id="KW-0472">Membrane</keyword>
<keyword evidence="3 5" id="KW-1133">Transmembrane helix</keyword>
<dbReference type="Pfam" id="PF04357">
    <property type="entry name" value="TamB"/>
    <property type="match status" value="1"/>
</dbReference>
<evidence type="ECO:0000313" key="8">
    <source>
        <dbReference type="Proteomes" id="UP001476950"/>
    </source>
</evidence>
<evidence type="ECO:0000259" key="6">
    <source>
        <dbReference type="Pfam" id="PF04357"/>
    </source>
</evidence>
<dbReference type="RefSeq" id="WP_190446376.1">
    <property type="nucleotide sequence ID" value="NZ_JAMPLM010000016.1"/>
</dbReference>
<sequence length="1612" mass="169990">MTNLPSPGSDPGSNSNRRSRSRLLRRIGLPLGVALLAGVAGGAWYGWVFVNERLAPLIEANLSQSLRRPVQLGGVERVSLTSLRFGRSSVPPTATDPDRVTIEAVDVAFNPIQLLLTRNLNLDITLDKPNLYLEQARDGSWIAVQISDEERQGPVKTEFQAIRFKDARATLVPLAKTGGGKAAPVNLSQLNGSASFLDQNQRITYELAGRSNTGGSLKLNGETLRSPSQTNLQVQGQNFTLAEIDRLVKFPVNLPVGRVNGNVSVEFRPNQKQPYVMGTATFTGTTLAIPKVPYTFTQAKGTLQLVGRLLTLENTTAFFGKGKIPLLANGTLDFDKGFNLAAKVKPISLARLVQTFQLKLPVPVSGEVLADLKVTGKTQQPVITGVARNTKPGRVDRIDLSKYSAQFQLNTATLALAIPDIQASPAAGGQVAGAGRVSLRDPVQLAFSLQARDVPAEPIASAYNNGRALPIAIGRVSAQAVVTGTTANPRTAIRWQAPEAEYAGTGEIIIANGITTLQNTNLAIAGGSVSAQARAQGGRWQALVAGSQIQLNRFSQDLRGFFSGAIALSGSLSDFSPASVRAQGQGRLSQGISVIAAPIDAQFGWDGQKVLLQRATAPGFSANGAIFARLTGRPAVTGLDLNVRTSNYSLQAIALPVPRNIDYSGRVDFAGRLVGSPASPNINGGLTLRQFVLNGTAFESLLRGSLRVAQGVNLNLTGQRDRIALTLGSDYQIVAFDIKRDQAIATGRTQGDLLLVDAKNFPLSFLNTSATAVFFPLGGELNGTVALSRSRLRTGDLSQLNANGQLTITNPAIGTYRASQFGGRISLNNGVATLSGAELRRGQSIFQLDASANIASANPQFKTKLTVAQGQLQDVLELLQLFDLSDLARGADLPAYGTAADLQTVPVELSRTALLNRIRRIAEIQTLQAQAQATREASPLPELSELKGAFSGEVTATGSLRTGINAQFNLSGQDWQWGSDLSAKQVVASGTFENGVLTLLPLRFQSDDSLVAFSGQVGGATQSGQFRMENIPVDRVTELLNLPLDVQGNLNATATISGSQSNPQVIGLLSLANGVLNGTDVQEAQGNFGYSNARLNFGSRLLISGTEPVTLTGSVPQKLPFASVEPDNDQIQLSINVKDEGLALLNLLNNQVAWVDGAGQVNVEVQGTLQQPIATGTASFEKATLQARALPEPLTNVTGTIRFDRDRLRVDKVTGQFTRGEVTAAGVLPIFATLSPNDPDQQTPLNVSLDQVSLNLKGLYQGGVGGDVQVTGTALSPVIGGTIQLSNGQVLLASSEGTEATNNDGATTNGNAASGNATSRNAVSGNNATVIAFNNLLISLGDRVRVVSAPLLSFVATGDLTINGTLDELKPKGLISLRSGQVNLFTTQFTLARGYPQTAEFVENQGLDPNLNVRLITSVAEVTSSRLPTSTLSSEINDSTITASAYGSLQTVRVQAQVEGPASRLSDNLTLTSSPARSETEIVSLLGAGFVNTLGRGDTALGIANLAGSALLSNIQGVIGNALGLSEFRLFPTVTRPDRARGSSRGTSALGLGAEAAIDITPSFSLSALKVLTSNEPTQFGIRYRLNDQILLRGSSDFSGDSRALVEYEARF</sequence>
<evidence type="ECO:0000256" key="4">
    <source>
        <dbReference type="ARBA" id="ARBA00023136"/>
    </source>
</evidence>
<dbReference type="EMBL" id="JAMPLM010000016">
    <property type="protein sequence ID" value="MEP1060254.1"/>
    <property type="molecule type" value="Genomic_DNA"/>
</dbReference>
<keyword evidence="8" id="KW-1185">Reference proteome</keyword>